<name>A0A2T4Z379_9HYPH</name>
<dbReference type="PANTHER" id="PTHR46401">
    <property type="entry name" value="GLYCOSYLTRANSFERASE WBBK-RELATED"/>
    <property type="match status" value="1"/>
</dbReference>
<dbReference type="RefSeq" id="WP_108178036.1">
    <property type="nucleotide sequence ID" value="NZ_PZZL01000005.1"/>
</dbReference>
<dbReference type="Pfam" id="PF00534">
    <property type="entry name" value="Glycos_transf_1"/>
    <property type="match status" value="1"/>
</dbReference>
<sequence>MITATFAIPGDLATPTGGYRYDREVLARASAHGVEFDHLALPGSFPFPTPDELLRTAGLFVSHPADRVLMVDGLAYGALPESICLSAKSPIVALVHHPLALESGLAAETAVRLKASEAAALVHARRIIVTSRITGRILIEEYAVPADRITVAEPGTAPAPRAIGSGRSEPTILTVGAISARKGYDVLVAALARLQGEAWRLVIAGATDRAPEVHAALREAIRHHGLEARITLTGAISDAEIEDLYAQADLFVMPSRYEGYGMVLAEAMARGLPIITTTGGAAAETVPDGAAVKVPPDDALALSAALSRLIQSPRMRADLAARSFEAGRALPGWDDTARIVASVVAGLATGAPSHFHHPGSPR</sequence>
<dbReference type="PANTHER" id="PTHR46401:SF2">
    <property type="entry name" value="GLYCOSYLTRANSFERASE WBBK-RELATED"/>
    <property type="match status" value="1"/>
</dbReference>
<dbReference type="GO" id="GO:0009103">
    <property type="term" value="P:lipopolysaccharide biosynthetic process"/>
    <property type="evidence" value="ECO:0007669"/>
    <property type="project" value="TreeGrafter"/>
</dbReference>
<dbReference type="AlphaFoldDB" id="A0A2T4Z379"/>
<dbReference type="InterPro" id="IPR001296">
    <property type="entry name" value="Glyco_trans_1"/>
</dbReference>
<evidence type="ECO:0000259" key="2">
    <source>
        <dbReference type="Pfam" id="PF00534"/>
    </source>
</evidence>
<feature type="domain" description="Glycosyl transferase family 1" evidence="2">
    <location>
        <begin position="166"/>
        <end position="322"/>
    </location>
</feature>
<keyword evidence="4" id="KW-1185">Reference proteome</keyword>
<dbReference type="GO" id="GO:0016757">
    <property type="term" value="F:glycosyltransferase activity"/>
    <property type="evidence" value="ECO:0007669"/>
    <property type="project" value="InterPro"/>
</dbReference>
<reference evidence="3 4" key="1">
    <citation type="submission" date="2018-04" db="EMBL/GenBank/DDBJ databases">
        <title>Genomic Encyclopedia of Archaeal and Bacterial Type Strains, Phase II (KMG-II): from individual species to whole genera.</title>
        <authorList>
            <person name="Goeker M."/>
        </authorList>
    </citation>
    <scope>NUCLEOTIDE SEQUENCE [LARGE SCALE GENOMIC DNA]</scope>
    <source>
        <strain evidence="3 4">DSM 25521</strain>
    </source>
</reference>
<dbReference type="OrthoDB" id="9790710at2"/>
<dbReference type="Gene3D" id="3.40.50.2000">
    <property type="entry name" value="Glycogen Phosphorylase B"/>
    <property type="match status" value="2"/>
</dbReference>
<dbReference type="CDD" id="cd03801">
    <property type="entry name" value="GT4_PimA-like"/>
    <property type="match status" value="1"/>
</dbReference>
<accession>A0A2T4Z379</accession>
<proteinExistence type="predicted"/>
<dbReference type="SUPFAM" id="SSF53756">
    <property type="entry name" value="UDP-Glycosyltransferase/glycogen phosphorylase"/>
    <property type="match status" value="1"/>
</dbReference>
<evidence type="ECO:0000313" key="4">
    <source>
        <dbReference type="Proteomes" id="UP000241808"/>
    </source>
</evidence>
<dbReference type="EMBL" id="PZZL01000005">
    <property type="protein sequence ID" value="PTM55203.1"/>
    <property type="molecule type" value="Genomic_DNA"/>
</dbReference>
<keyword evidence="1 3" id="KW-0808">Transferase</keyword>
<evidence type="ECO:0000256" key="1">
    <source>
        <dbReference type="ARBA" id="ARBA00022679"/>
    </source>
</evidence>
<comment type="caution">
    <text evidence="3">The sequence shown here is derived from an EMBL/GenBank/DDBJ whole genome shotgun (WGS) entry which is preliminary data.</text>
</comment>
<protein>
    <submittedName>
        <fullName evidence="3">Glycosyltransferase involved in cell wall biosynthesis</fullName>
    </submittedName>
</protein>
<gene>
    <name evidence="3" type="ORF">C8P69_105356</name>
</gene>
<organism evidence="3 4">
    <name type="scientific">Phreatobacter oligotrophus</name>
    <dbReference type="NCBI Taxonomy" id="1122261"/>
    <lineage>
        <taxon>Bacteria</taxon>
        <taxon>Pseudomonadati</taxon>
        <taxon>Pseudomonadota</taxon>
        <taxon>Alphaproteobacteria</taxon>
        <taxon>Hyphomicrobiales</taxon>
        <taxon>Phreatobacteraceae</taxon>
        <taxon>Phreatobacter</taxon>
    </lineage>
</organism>
<dbReference type="Proteomes" id="UP000241808">
    <property type="component" value="Unassembled WGS sequence"/>
</dbReference>
<evidence type="ECO:0000313" key="3">
    <source>
        <dbReference type="EMBL" id="PTM55203.1"/>
    </source>
</evidence>